<keyword evidence="1" id="KW-0238">DNA-binding</keyword>
<dbReference type="Pfam" id="PF00196">
    <property type="entry name" value="GerE"/>
    <property type="match status" value="1"/>
</dbReference>
<sequence length="448" mass="46437">MGREQVAVEGRDGVLAALRDAPRAGAGRGRLVVLRGPAGIGKTRLMEAVARRWRGDGTRVIDVRLGGSAAGRSGFGAVLDALRRDFTLLGEPALVDRIGALSRVCAREGGPGWSSAVVAGCSEVFDRIGALGPTAVLVDDATAVADPLLPLLAARRPGCLVLTSVREEAAPTAAGTELFALADDVLDLEPLTGEDIAAVTGDELDGGVHRALRAALGPLYGNPGAVLATVARLRERGRLIGAGDRLVLADPAEAIALPGEHHLPRRVRELGDLGARMLATTAALGGLGVEELPLVAEALGEDLFACGRTVDRLVELGALTGETWDRVVCLCPALAAWAAAEDPAAVRRLRAERVTGARTFAPGTARPVARDDAASAPSLTRTESRIVELVSDGLTNRRIGSELNLSEKTVEGYLTRLFARTGCRSRVELVAANLRGSLDPGAAHGLAA</sequence>
<dbReference type="CDD" id="cd06170">
    <property type="entry name" value="LuxR_C_like"/>
    <property type="match status" value="1"/>
</dbReference>
<proteinExistence type="predicted"/>
<comment type="caution">
    <text evidence="3">The sequence shown here is derived from an EMBL/GenBank/DDBJ whole genome shotgun (WGS) entry which is preliminary data.</text>
</comment>
<dbReference type="PANTHER" id="PTHR43214">
    <property type="entry name" value="TWO-COMPONENT RESPONSE REGULATOR"/>
    <property type="match status" value="1"/>
</dbReference>
<dbReference type="InterPro" id="IPR041664">
    <property type="entry name" value="AAA_16"/>
</dbReference>
<dbReference type="SUPFAM" id="SSF52540">
    <property type="entry name" value="P-loop containing nucleoside triphosphate hydrolases"/>
    <property type="match status" value="1"/>
</dbReference>
<reference evidence="3 4" key="1">
    <citation type="submission" date="2024-08" db="EMBL/GenBank/DDBJ databases">
        <title>Genome mining of Saccharopolyspora cebuensis PGLac3 from Nigerian medicinal plant.</title>
        <authorList>
            <person name="Ezeobiora C.E."/>
            <person name="Igbokwe N.H."/>
            <person name="Amin D.H."/>
            <person name="Mendie U.E."/>
        </authorList>
    </citation>
    <scope>NUCLEOTIDE SEQUENCE [LARGE SCALE GENOMIC DNA]</scope>
    <source>
        <strain evidence="3 4">PGLac3</strain>
    </source>
</reference>
<evidence type="ECO:0000259" key="2">
    <source>
        <dbReference type="PROSITE" id="PS50043"/>
    </source>
</evidence>
<protein>
    <submittedName>
        <fullName evidence="3">LuxR C-terminal-related transcriptional regulator</fullName>
    </submittedName>
</protein>
<dbReference type="SMART" id="SM00382">
    <property type="entry name" value="AAA"/>
    <property type="match status" value="1"/>
</dbReference>
<dbReference type="Pfam" id="PF13191">
    <property type="entry name" value="AAA_16"/>
    <property type="match status" value="1"/>
</dbReference>
<organism evidence="3 4">
    <name type="scientific">Saccharopolyspora cebuensis</name>
    <dbReference type="NCBI Taxonomy" id="418759"/>
    <lineage>
        <taxon>Bacteria</taxon>
        <taxon>Bacillati</taxon>
        <taxon>Actinomycetota</taxon>
        <taxon>Actinomycetes</taxon>
        <taxon>Pseudonocardiales</taxon>
        <taxon>Pseudonocardiaceae</taxon>
        <taxon>Saccharopolyspora</taxon>
    </lineage>
</organism>
<evidence type="ECO:0000313" key="3">
    <source>
        <dbReference type="EMBL" id="MEY8039315.1"/>
    </source>
</evidence>
<dbReference type="InterPro" id="IPR039420">
    <property type="entry name" value="WalR-like"/>
</dbReference>
<dbReference type="SMART" id="SM00421">
    <property type="entry name" value="HTH_LUXR"/>
    <property type="match status" value="1"/>
</dbReference>
<evidence type="ECO:0000313" key="4">
    <source>
        <dbReference type="Proteomes" id="UP001564626"/>
    </source>
</evidence>
<dbReference type="RefSeq" id="WP_369774677.1">
    <property type="nucleotide sequence ID" value="NZ_JBGEHV010000010.1"/>
</dbReference>
<dbReference type="EMBL" id="JBGEHV010000010">
    <property type="protein sequence ID" value="MEY8039315.1"/>
    <property type="molecule type" value="Genomic_DNA"/>
</dbReference>
<dbReference type="PROSITE" id="PS00622">
    <property type="entry name" value="HTH_LUXR_1"/>
    <property type="match status" value="1"/>
</dbReference>
<dbReference type="InterPro" id="IPR027417">
    <property type="entry name" value="P-loop_NTPase"/>
</dbReference>
<dbReference type="InterPro" id="IPR003593">
    <property type="entry name" value="AAA+_ATPase"/>
</dbReference>
<name>A0ABV4CE10_9PSEU</name>
<dbReference type="Gene3D" id="1.10.10.10">
    <property type="entry name" value="Winged helix-like DNA-binding domain superfamily/Winged helix DNA-binding domain"/>
    <property type="match status" value="1"/>
</dbReference>
<accession>A0ABV4CE10</accession>
<dbReference type="InterPro" id="IPR000792">
    <property type="entry name" value="Tscrpt_reg_LuxR_C"/>
</dbReference>
<dbReference type="PROSITE" id="PS50043">
    <property type="entry name" value="HTH_LUXR_2"/>
    <property type="match status" value="1"/>
</dbReference>
<dbReference type="Gene3D" id="3.40.50.300">
    <property type="entry name" value="P-loop containing nucleotide triphosphate hydrolases"/>
    <property type="match status" value="1"/>
</dbReference>
<evidence type="ECO:0000256" key="1">
    <source>
        <dbReference type="ARBA" id="ARBA00023125"/>
    </source>
</evidence>
<dbReference type="Proteomes" id="UP001564626">
    <property type="component" value="Unassembled WGS sequence"/>
</dbReference>
<keyword evidence="4" id="KW-1185">Reference proteome</keyword>
<dbReference type="InterPro" id="IPR036388">
    <property type="entry name" value="WH-like_DNA-bd_sf"/>
</dbReference>
<dbReference type="SUPFAM" id="SSF46894">
    <property type="entry name" value="C-terminal effector domain of the bipartite response regulators"/>
    <property type="match status" value="1"/>
</dbReference>
<gene>
    <name evidence="3" type="ORF">AB8O55_07885</name>
</gene>
<dbReference type="PRINTS" id="PR00038">
    <property type="entry name" value="HTHLUXR"/>
</dbReference>
<dbReference type="InterPro" id="IPR016032">
    <property type="entry name" value="Sig_transdc_resp-reg_C-effctor"/>
</dbReference>
<feature type="domain" description="HTH luxR-type" evidence="2">
    <location>
        <begin position="372"/>
        <end position="437"/>
    </location>
</feature>